<dbReference type="GeneID" id="84593677"/>
<gene>
    <name evidence="2" type="ORF">An18g02660</name>
</gene>
<proteinExistence type="predicted"/>
<reference evidence="2" key="1">
    <citation type="submission" date="2025-02" db="EMBL/GenBank/DDBJ databases">
        <authorList>
            <consortium name="NCBI Genome Project"/>
        </authorList>
    </citation>
    <scope>NUCLEOTIDE SEQUENCE</scope>
</reference>
<evidence type="ECO:0000313" key="2">
    <source>
        <dbReference type="RefSeq" id="XP_059605622.1"/>
    </source>
</evidence>
<dbReference type="VEuPathDB" id="FungiDB:An18g02660"/>
<protein>
    <submittedName>
        <fullName evidence="2">Uncharacterized protein</fullName>
    </submittedName>
</protein>
<dbReference type="KEGG" id="ang:An18g02660"/>
<evidence type="ECO:0000256" key="1">
    <source>
        <dbReference type="SAM" id="MobiDB-lite"/>
    </source>
</evidence>
<feature type="compositionally biased region" description="Basic and acidic residues" evidence="1">
    <location>
        <begin position="145"/>
        <end position="154"/>
    </location>
</feature>
<dbReference type="RefSeq" id="XP_059605622.1">
    <property type="nucleotide sequence ID" value="XM_059745672.1"/>
</dbReference>
<organism evidence="2">
    <name type="scientific">Aspergillus niger</name>
    <dbReference type="NCBI Taxonomy" id="5061"/>
    <lineage>
        <taxon>Eukaryota</taxon>
        <taxon>Fungi</taxon>
        <taxon>Dikarya</taxon>
        <taxon>Ascomycota</taxon>
        <taxon>Pezizomycotina</taxon>
        <taxon>Eurotiomycetes</taxon>
        <taxon>Eurotiomycetidae</taxon>
        <taxon>Eurotiales</taxon>
        <taxon>Aspergillaceae</taxon>
        <taxon>Aspergillus</taxon>
        <taxon>Aspergillus subgen. Circumdati</taxon>
    </lineage>
</organism>
<feature type="region of interest" description="Disordered" evidence="1">
    <location>
        <begin position="122"/>
        <end position="162"/>
    </location>
</feature>
<dbReference type="AlphaFoldDB" id="A0AAJ8BX98"/>
<sequence>MPRRYERPLTYKNTVPRPAMRQVMGERGGEVDSMSSVHHLNIVIRSKDLPGNMRSTSIQPWDMIRTYMLLVIYTRRRPLLIFPSDSSNKQVEDAHEWVRARKDNCWGKCKVGADWLARQSPPAQTRMYGRNRRRSSVAGIAPVKHSPEPDHEPEMASWEPSI</sequence>
<name>A0AAJ8BX98_ASPNG</name>
<reference evidence="2" key="2">
    <citation type="submission" date="2025-08" db="UniProtKB">
        <authorList>
            <consortium name="RefSeq"/>
        </authorList>
    </citation>
    <scope>IDENTIFICATION</scope>
</reference>
<accession>A0AAJ8BX98</accession>